<organism evidence="2 3">
    <name type="scientific">Sphagnum jensenii</name>
    <dbReference type="NCBI Taxonomy" id="128206"/>
    <lineage>
        <taxon>Eukaryota</taxon>
        <taxon>Viridiplantae</taxon>
        <taxon>Streptophyta</taxon>
        <taxon>Embryophyta</taxon>
        <taxon>Bryophyta</taxon>
        <taxon>Sphagnophytina</taxon>
        <taxon>Sphagnopsida</taxon>
        <taxon>Sphagnales</taxon>
        <taxon>Sphagnaceae</taxon>
        <taxon>Sphagnum</taxon>
    </lineage>
</organism>
<dbReference type="PANTHER" id="PTHR46496:SF8">
    <property type="entry name" value="FAD-BINDING DOMAIN-CONTAINING PROTEIN"/>
    <property type="match status" value="1"/>
</dbReference>
<dbReference type="SUPFAM" id="SSF51905">
    <property type="entry name" value="FAD/NAD(P)-binding domain"/>
    <property type="match status" value="1"/>
</dbReference>
<dbReference type="InterPro" id="IPR002938">
    <property type="entry name" value="FAD-bd"/>
</dbReference>
<reference evidence="2 3" key="1">
    <citation type="submission" date="2024-02" db="EMBL/GenBank/DDBJ databases">
        <authorList>
            <consortium name="ELIXIR-Norway"/>
            <consortium name="Elixir Norway"/>
        </authorList>
    </citation>
    <scope>NUCLEOTIDE SEQUENCE [LARGE SCALE GENOMIC DNA]</scope>
</reference>
<gene>
    <name evidence="2" type="ORF">CSSPJE1EN1_LOCUS13854</name>
</gene>
<evidence type="ECO:0000313" key="2">
    <source>
        <dbReference type="EMBL" id="CAK9268376.1"/>
    </source>
</evidence>
<dbReference type="Gene3D" id="3.50.50.60">
    <property type="entry name" value="FAD/NAD(P)-binding domain"/>
    <property type="match status" value="1"/>
</dbReference>
<sequence>MSEHHAAVDTATVESETMKKPPLVDRALIVGGGLGGLAAAIQLRKFGIDAQVYEQNLKISGGQGTLITVFPNGCQVLYKADPEIVTKLREAGIVDSHSWVVNPKSGEQVSSWELMERMEKTYGQPAVAILWDNLLNILSDALPDDCKHMGYKCLDVSQDEEGAIVQFQKGDELISVKAPLVIGADGIHSVVRSKLFGSIPPRDNGRTMWRALIDEDLCSDLGLNVGSMTAIGNGRTMFIVNGSGGKLYWAYSLTDESTDGRSKVRSKDPAEVKARLRQEFEGWDLALKILEATDGELILERRVLDLPVLEEWACGRVALLGDAAHAVTPALGQGANLAFEDGLELALQLSSASNLRSALEAYEKQRIPRAQLISERTRATGIPSPPSFYDWLYTAIPSSSLEQVLYV</sequence>
<dbReference type="Proteomes" id="UP001497444">
    <property type="component" value="Chromosome 2"/>
</dbReference>
<evidence type="ECO:0000313" key="3">
    <source>
        <dbReference type="Proteomes" id="UP001497444"/>
    </source>
</evidence>
<accession>A0ABP0WRD9</accession>
<dbReference type="PRINTS" id="PR00420">
    <property type="entry name" value="RNGMNOXGNASE"/>
</dbReference>
<name>A0ABP0WRD9_9BRYO</name>
<protein>
    <recommendedName>
        <fullName evidence="1">FAD-binding domain-containing protein</fullName>
    </recommendedName>
</protein>
<evidence type="ECO:0000259" key="1">
    <source>
        <dbReference type="Pfam" id="PF01494"/>
    </source>
</evidence>
<feature type="domain" description="FAD-binding" evidence="1">
    <location>
        <begin position="27"/>
        <end position="376"/>
    </location>
</feature>
<keyword evidence="3" id="KW-1185">Reference proteome</keyword>
<dbReference type="PANTHER" id="PTHR46496">
    <property type="match status" value="1"/>
</dbReference>
<dbReference type="InterPro" id="IPR036188">
    <property type="entry name" value="FAD/NAD-bd_sf"/>
</dbReference>
<dbReference type="Pfam" id="PF01494">
    <property type="entry name" value="FAD_binding_3"/>
    <property type="match status" value="1"/>
</dbReference>
<dbReference type="EMBL" id="OZ020097">
    <property type="protein sequence ID" value="CAK9268376.1"/>
    <property type="molecule type" value="Genomic_DNA"/>
</dbReference>
<proteinExistence type="predicted"/>